<proteinExistence type="predicted"/>
<evidence type="ECO:0000313" key="7">
    <source>
        <dbReference type="Proteomes" id="UP001251524"/>
    </source>
</evidence>
<feature type="active site" description="Nucleophile" evidence="4">
    <location>
        <position position="19"/>
    </location>
</feature>
<keyword evidence="1 4" id="KW-0378">Hydrolase</keyword>
<evidence type="ECO:0000259" key="5">
    <source>
        <dbReference type="PROSITE" id="PS51635"/>
    </source>
</evidence>
<evidence type="ECO:0000256" key="1">
    <source>
        <dbReference type="ARBA" id="ARBA00022801"/>
    </source>
</evidence>
<evidence type="ECO:0000256" key="3">
    <source>
        <dbReference type="ARBA" id="ARBA00023098"/>
    </source>
</evidence>
<dbReference type="InterPro" id="IPR002641">
    <property type="entry name" value="PNPLA_dom"/>
</dbReference>
<keyword evidence="3 4" id="KW-0443">Lipid metabolism</keyword>
<dbReference type="InterPro" id="IPR016035">
    <property type="entry name" value="Acyl_Trfase/lysoPLipase"/>
</dbReference>
<evidence type="ECO:0000256" key="4">
    <source>
        <dbReference type="PROSITE-ProRule" id="PRU01161"/>
    </source>
</evidence>
<evidence type="ECO:0000256" key="2">
    <source>
        <dbReference type="ARBA" id="ARBA00022963"/>
    </source>
</evidence>
<dbReference type="PANTHER" id="PTHR14226:SF29">
    <property type="entry name" value="NEUROPATHY TARGET ESTERASE SWS"/>
    <property type="match status" value="1"/>
</dbReference>
<organism evidence="6 7">
    <name type="scientific">Lysobacter niastensis</name>
    <dbReference type="NCBI Taxonomy" id="380629"/>
    <lineage>
        <taxon>Bacteria</taxon>
        <taxon>Pseudomonadati</taxon>
        <taxon>Pseudomonadota</taxon>
        <taxon>Gammaproteobacteria</taxon>
        <taxon>Lysobacterales</taxon>
        <taxon>Lysobacteraceae</taxon>
        <taxon>Lysobacter</taxon>
    </lineage>
</organism>
<comment type="caution">
    <text evidence="6">The sequence shown here is derived from an EMBL/GenBank/DDBJ whole genome shotgun (WGS) entry which is preliminary data.</text>
</comment>
<dbReference type="PROSITE" id="PS51635">
    <property type="entry name" value="PNPLA"/>
    <property type="match status" value="1"/>
</dbReference>
<sequence>MLQALFTWGEVPSFLVGTSAGAINAAYIGSNPTCECADGLAHIWCAVRRQDVLPVDLRSIVAGMFGRRDHLVDSRGLRNFLERHLPYRVLEQAAIPVHLVASEVVTGQEVVLSTGPAVEAVLASSAIPGVFPPVKLGSQMLMDGGVANNAPISVAVALGAERIIVLPTGFACALPDVPSGAIARAMHAVSMLVARQLVRDAEYWINNSRIVLRIVPALCPLAVSPYDYSAARDLIDRARGSTQQWLEGGGLERATIPTQIQDHRH</sequence>
<accession>A0ABU1W7L4</accession>
<dbReference type="PANTHER" id="PTHR14226">
    <property type="entry name" value="NEUROPATHY TARGET ESTERASE/SWISS CHEESE D.MELANOGASTER"/>
    <property type="match status" value="1"/>
</dbReference>
<feature type="domain" description="PNPLA" evidence="5">
    <location>
        <begin position="1"/>
        <end position="156"/>
    </location>
</feature>
<keyword evidence="2 4" id="KW-0442">Lipid degradation</keyword>
<dbReference type="Pfam" id="PF01734">
    <property type="entry name" value="Patatin"/>
    <property type="match status" value="1"/>
</dbReference>
<keyword evidence="7" id="KW-1185">Reference proteome</keyword>
<protein>
    <submittedName>
        <fullName evidence="6">NTE family protein</fullName>
    </submittedName>
</protein>
<name>A0ABU1W7L4_9GAMM</name>
<dbReference type="SUPFAM" id="SSF52151">
    <property type="entry name" value="FabD/lysophospholipase-like"/>
    <property type="match status" value="1"/>
</dbReference>
<dbReference type="Gene3D" id="3.40.1090.10">
    <property type="entry name" value="Cytosolic phospholipase A2 catalytic domain"/>
    <property type="match status" value="1"/>
</dbReference>
<dbReference type="Proteomes" id="UP001251524">
    <property type="component" value="Unassembled WGS sequence"/>
</dbReference>
<comment type="caution">
    <text evidence="4">Lacks conserved residue(s) required for the propagation of feature annotation.</text>
</comment>
<dbReference type="InterPro" id="IPR050301">
    <property type="entry name" value="NTE"/>
</dbReference>
<dbReference type="EMBL" id="JAVDVY010000001">
    <property type="protein sequence ID" value="MDR7133442.1"/>
    <property type="molecule type" value="Genomic_DNA"/>
</dbReference>
<evidence type="ECO:0000313" key="6">
    <source>
        <dbReference type="EMBL" id="MDR7133442.1"/>
    </source>
</evidence>
<feature type="short sequence motif" description="GXSXG" evidence="4">
    <location>
        <begin position="17"/>
        <end position="21"/>
    </location>
</feature>
<gene>
    <name evidence="6" type="ORF">J2X06_000626</name>
</gene>
<reference evidence="6 7" key="1">
    <citation type="submission" date="2023-07" db="EMBL/GenBank/DDBJ databases">
        <title>Sorghum-associated microbial communities from plants grown in Nebraska, USA.</title>
        <authorList>
            <person name="Schachtman D."/>
        </authorList>
    </citation>
    <scope>NUCLEOTIDE SEQUENCE [LARGE SCALE GENOMIC DNA]</scope>
    <source>
        <strain evidence="6 7">BE198</strain>
    </source>
</reference>
<feature type="active site" description="Proton acceptor" evidence="4">
    <location>
        <position position="143"/>
    </location>
</feature>
<feature type="short sequence motif" description="DGA/G" evidence="4">
    <location>
        <begin position="143"/>
        <end position="145"/>
    </location>
</feature>